<name>A0A364V4R9_9CORY</name>
<evidence type="ECO:0000313" key="2">
    <source>
        <dbReference type="EMBL" id="RAV31608.1"/>
    </source>
</evidence>
<proteinExistence type="predicted"/>
<evidence type="ECO:0000313" key="3">
    <source>
        <dbReference type="Proteomes" id="UP000251577"/>
    </source>
</evidence>
<keyword evidence="3" id="KW-1185">Reference proteome</keyword>
<reference evidence="2 3" key="1">
    <citation type="journal article" date="2018" name="Syst. Appl. Microbiol.">
        <title>Corynebacterium heidelbergense sp. nov., isolated from the preen glands of Egyptian geese (Alopochen aegyptiacus).</title>
        <authorList>
            <person name="Braun M.S."/>
            <person name="Wang E."/>
            <person name="Zimmermann S."/>
            <person name="Wink M."/>
        </authorList>
    </citation>
    <scope>NUCLEOTIDE SEQUENCE [LARGE SCALE GENOMIC DNA]</scope>
    <source>
        <strain evidence="2 3">647</strain>
    </source>
</reference>
<feature type="region of interest" description="Disordered" evidence="1">
    <location>
        <begin position="15"/>
        <end position="38"/>
    </location>
</feature>
<dbReference type="InterPro" id="IPR021391">
    <property type="entry name" value="DUF3027"/>
</dbReference>
<dbReference type="Pfam" id="PF11228">
    <property type="entry name" value="DUF3027"/>
    <property type="match status" value="1"/>
</dbReference>
<sequence>MTLIVPHSRRVSWFGPRVGGGHNGPVSSRQRKRRGNQDRILFSPRAVDVATEAVGEIGGDEVGEHIGVSAPVGQDGSGHVAIHRFRSTAPGYRGWEWVVVLAAVPGSEEITVNEVTLQAGRKATLAPEWVPYEDRVRPGDLGPGDRLPPRPDDERLVPWAELKDGAGFIRNPRGQRTLSETGLSQALTRWRKGKFGPTSEYAQAAAMSCRTCAFYLPFDSVDTHFGACANEFAADGRVVHESYGCGAHSDTKEESLSASQRDYGAFDDGL</sequence>
<dbReference type="AlphaFoldDB" id="A0A364V4R9"/>
<protein>
    <submittedName>
        <fullName evidence="2">DUF3027 domain-containing protein</fullName>
    </submittedName>
</protein>
<organism evidence="2 3">
    <name type="scientific">Corynebacterium heidelbergense</name>
    <dbReference type="NCBI Taxonomy" id="2055947"/>
    <lineage>
        <taxon>Bacteria</taxon>
        <taxon>Bacillati</taxon>
        <taxon>Actinomycetota</taxon>
        <taxon>Actinomycetes</taxon>
        <taxon>Mycobacteriales</taxon>
        <taxon>Corynebacteriaceae</taxon>
        <taxon>Corynebacterium</taxon>
    </lineage>
</organism>
<accession>A0A364V4R9</accession>
<dbReference type="Proteomes" id="UP000251577">
    <property type="component" value="Unassembled WGS sequence"/>
</dbReference>
<dbReference type="EMBL" id="QHCV01000073">
    <property type="protein sequence ID" value="RAV31608.1"/>
    <property type="molecule type" value="Genomic_DNA"/>
</dbReference>
<gene>
    <name evidence="2" type="ORF">DLJ54_07435</name>
</gene>
<evidence type="ECO:0000256" key="1">
    <source>
        <dbReference type="SAM" id="MobiDB-lite"/>
    </source>
</evidence>
<comment type="caution">
    <text evidence="2">The sequence shown here is derived from an EMBL/GenBank/DDBJ whole genome shotgun (WGS) entry which is preliminary data.</text>
</comment>